<evidence type="ECO:0000313" key="6">
    <source>
        <dbReference type="Proteomes" id="UP000565613"/>
    </source>
</evidence>
<dbReference type="PANTHER" id="PTHR38781:SF1">
    <property type="entry name" value="ANTITOXIN DINJ-RELATED"/>
    <property type="match status" value="1"/>
</dbReference>
<dbReference type="GO" id="GO:0006351">
    <property type="term" value="P:DNA-templated transcription"/>
    <property type="evidence" value="ECO:0007669"/>
    <property type="project" value="TreeGrafter"/>
</dbReference>
<proteinExistence type="inferred from homology"/>
<evidence type="ECO:0000313" key="3">
    <source>
        <dbReference type="EMBL" id="NMF26601.1"/>
    </source>
</evidence>
<protein>
    <submittedName>
        <fullName evidence="4">DNA-damage-inducible protein J</fullName>
    </submittedName>
    <submittedName>
        <fullName evidence="3">Type II toxin-antitoxin system RelB/DinJ family antitoxin</fullName>
    </submittedName>
</protein>
<evidence type="ECO:0000256" key="1">
    <source>
        <dbReference type="ARBA" id="ARBA00010562"/>
    </source>
</evidence>
<dbReference type="PANTHER" id="PTHR38781">
    <property type="entry name" value="ANTITOXIN DINJ-RELATED"/>
    <property type="match status" value="1"/>
</dbReference>
<dbReference type="InterPro" id="IPR013321">
    <property type="entry name" value="Arc_rbn_hlx_hlx"/>
</dbReference>
<evidence type="ECO:0000256" key="2">
    <source>
        <dbReference type="ARBA" id="ARBA00022649"/>
    </source>
</evidence>
<dbReference type="RefSeq" id="WP_090861380.1">
    <property type="nucleotide sequence ID" value="NZ_DBFONV010000008.1"/>
</dbReference>
<dbReference type="GeneID" id="78499769"/>
<dbReference type="GO" id="GO:0006355">
    <property type="term" value="P:regulation of DNA-templated transcription"/>
    <property type="evidence" value="ECO:0007669"/>
    <property type="project" value="InterPro"/>
</dbReference>
<dbReference type="Proteomes" id="UP000565613">
    <property type="component" value="Unassembled WGS sequence"/>
</dbReference>
<dbReference type="Gene3D" id="1.10.1220.10">
    <property type="entry name" value="Met repressor-like"/>
    <property type="match status" value="1"/>
</dbReference>
<reference evidence="5" key="2">
    <citation type="submission" date="2016-10" db="EMBL/GenBank/DDBJ databases">
        <authorList>
            <person name="Varghese N."/>
            <person name="Submissions S."/>
        </authorList>
    </citation>
    <scope>NUCLEOTIDE SEQUENCE [LARGE SCALE GENOMIC DNA]</scope>
    <source>
        <strain evidence="5">DSM 22620</strain>
    </source>
</reference>
<evidence type="ECO:0000313" key="5">
    <source>
        <dbReference type="Proteomes" id="UP000199480"/>
    </source>
</evidence>
<dbReference type="NCBIfam" id="TIGR02384">
    <property type="entry name" value="RelB_DinJ"/>
    <property type="match status" value="1"/>
</dbReference>
<keyword evidence="2" id="KW-1277">Toxin-antitoxin system</keyword>
<reference evidence="4" key="1">
    <citation type="submission" date="2016-10" db="EMBL/GenBank/DDBJ databases">
        <authorList>
            <person name="de Groot N.N."/>
        </authorList>
    </citation>
    <scope>NUCLEOTIDE SEQUENCE [LARGE SCALE GENOMIC DNA]</scope>
    <source>
        <strain evidence="4">DSM 22620</strain>
    </source>
</reference>
<dbReference type="Proteomes" id="UP000199480">
    <property type="component" value="Chromosome I"/>
</dbReference>
<comment type="similarity">
    <text evidence="1">Belongs to the RelB/DinJ antitoxin family.</text>
</comment>
<dbReference type="Pfam" id="PF04221">
    <property type="entry name" value="RelB"/>
    <property type="match status" value="1"/>
</dbReference>
<gene>
    <name evidence="3" type="ORF">HF885_09225</name>
    <name evidence="4" type="ORF">SAMN04489857_0392</name>
</gene>
<name>A0A1H1KVI1_9ACTN</name>
<dbReference type="EMBL" id="JABAGR010000010">
    <property type="protein sequence ID" value="NMF26601.1"/>
    <property type="molecule type" value="Genomic_DNA"/>
</dbReference>
<dbReference type="InterPro" id="IPR007337">
    <property type="entry name" value="RelB/DinJ"/>
</dbReference>
<organism evidence="4 5">
    <name type="scientific">Parafannyhessea umbonata</name>
    <dbReference type="NCBI Taxonomy" id="604330"/>
    <lineage>
        <taxon>Bacteria</taxon>
        <taxon>Bacillati</taxon>
        <taxon>Actinomycetota</taxon>
        <taxon>Coriobacteriia</taxon>
        <taxon>Coriobacteriales</taxon>
        <taxon>Atopobiaceae</taxon>
        <taxon>Parafannyhessea</taxon>
    </lineage>
</organism>
<reference evidence="3 6" key="3">
    <citation type="submission" date="2020-04" db="EMBL/GenBank/DDBJ databases">
        <authorList>
            <person name="Hitch T.C.A."/>
            <person name="Wylensek D."/>
            <person name="Clavel T."/>
        </authorList>
    </citation>
    <scope>NUCLEOTIDE SEQUENCE [LARGE SCALE GENOMIC DNA]</scope>
    <source>
        <strain evidence="3 6">105184</strain>
    </source>
</reference>
<dbReference type="OrthoDB" id="9804867at2"/>
<evidence type="ECO:0000313" key="4">
    <source>
        <dbReference type="EMBL" id="SDR66246.1"/>
    </source>
</evidence>
<dbReference type="AlphaFoldDB" id="A0A1H1KVI1"/>
<dbReference type="EMBL" id="LT629759">
    <property type="protein sequence ID" value="SDR66246.1"/>
    <property type="molecule type" value="Genomic_DNA"/>
</dbReference>
<accession>A0A1H1KVI1</accession>
<sequence length="89" mass="9632">MTTMTIRCDERDKAAAAAVAEYYGLDLSSVTRAFWKQMARTNSIPLDFGNREPNAESLRSIREADEIEAAGGTGESYGSARALLDAARA</sequence>